<organism evidence="7 8">
    <name type="scientific">Halodurantibacterium flavum</name>
    <dbReference type="NCBI Taxonomy" id="1382802"/>
    <lineage>
        <taxon>Bacteria</taxon>
        <taxon>Pseudomonadati</taxon>
        <taxon>Pseudomonadota</taxon>
        <taxon>Alphaproteobacteria</taxon>
        <taxon>Rhodobacterales</taxon>
        <taxon>Paracoccaceae</taxon>
        <taxon>Halodurantibacterium</taxon>
    </lineage>
</organism>
<keyword evidence="3" id="KW-0804">Transcription</keyword>
<dbReference type="Gene3D" id="1.10.357.10">
    <property type="entry name" value="Tetracycline Repressor, domain 2"/>
    <property type="match status" value="1"/>
</dbReference>
<gene>
    <name evidence="7" type="ORF">ACFSGJ_01750</name>
</gene>
<dbReference type="InterPro" id="IPR050109">
    <property type="entry name" value="HTH-type_TetR-like_transc_reg"/>
</dbReference>
<evidence type="ECO:0000259" key="6">
    <source>
        <dbReference type="PROSITE" id="PS50977"/>
    </source>
</evidence>
<feature type="DNA-binding region" description="H-T-H motif" evidence="4">
    <location>
        <begin position="56"/>
        <end position="75"/>
    </location>
</feature>
<dbReference type="Pfam" id="PF21597">
    <property type="entry name" value="TetR_C_43"/>
    <property type="match status" value="1"/>
</dbReference>
<name>A0ABW4S026_9RHOB</name>
<dbReference type="EMBL" id="JBHUGH010000002">
    <property type="protein sequence ID" value="MFD1910936.1"/>
    <property type="molecule type" value="Genomic_DNA"/>
</dbReference>
<dbReference type="PANTHER" id="PTHR30055:SF234">
    <property type="entry name" value="HTH-TYPE TRANSCRIPTIONAL REGULATOR BETI"/>
    <property type="match status" value="1"/>
</dbReference>
<reference evidence="8" key="1">
    <citation type="journal article" date="2019" name="Int. J. Syst. Evol. Microbiol.">
        <title>The Global Catalogue of Microorganisms (GCM) 10K type strain sequencing project: providing services to taxonomists for standard genome sequencing and annotation.</title>
        <authorList>
            <consortium name="The Broad Institute Genomics Platform"/>
            <consortium name="The Broad Institute Genome Sequencing Center for Infectious Disease"/>
            <person name="Wu L."/>
            <person name="Ma J."/>
        </authorList>
    </citation>
    <scope>NUCLEOTIDE SEQUENCE [LARGE SCALE GENOMIC DNA]</scope>
    <source>
        <strain evidence="8">CGMCC 4.7242</strain>
    </source>
</reference>
<dbReference type="RefSeq" id="WP_390258979.1">
    <property type="nucleotide sequence ID" value="NZ_JBHUGH010000002.1"/>
</dbReference>
<dbReference type="Proteomes" id="UP001597353">
    <property type="component" value="Unassembled WGS sequence"/>
</dbReference>
<protein>
    <submittedName>
        <fullName evidence="7">TetR/AcrR family transcriptional regulator</fullName>
    </submittedName>
</protein>
<dbReference type="PANTHER" id="PTHR30055">
    <property type="entry name" value="HTH-TYPE TRANSCRIPTIONAL REGULATOR RUTR"/>
    <property type="match status" value="1"/>
</dbReference>
<sequence>MSESRPESRHAGASAAPGRDLAGTRAPRLRADARRNEEAILEAAKIVFARSGVDAPIREIATGAGVGLGTLYRRFPTRADLVAAVFRREVDACADAAGPLAAKGGPVEALSGWLMLYTRFLATKQGLAAALHSGDAAFAALPDYFRARFEPALSMLLRTAADAGEIRSDIAPYDLLRAIGNLAVASGNDGAAHIERMVMLLLDGLRYGAPKRK</sequence>
<evidence type="ECO:0000313" key="7">
    <source>
        <dbReference type="EMBL" id="MFD1910936.1"/>
    </source>
</evidence>
<evidence type="ECO:0000256" key="5">
    <source>
        <dbReference type="SAM" id="MobiDB-lite"/>
    </source>
</evidence>
<evidence type="ECO:0000313" key="8">
    <source>
        <dbReference type="Proteomes" id="UP001597353"/>
    </source>
</evidence>
<evidence type="ECO:0000256" key="4">
    <source>
        <dbReference type="PROSITE-ProRule" id="PRU00335"/>
    </source>
</evidence>
<evidence type="ECO:0000256" key="3">
    <source>
        <dbReference type="ARBA" id="ARBA00023163"/>
    </source>
</evidence>
<keyword evidence="8" id="KW-1185">Reference proteome</keyword>
<dbReference type="SUPFAM" id="SSF46689">
    <property type="entry name" value="Homeodomain-like"/>
    <property type="match status" value="1"/>
</dbReference>
<dbReference type="InterPro" id="IPR049445">
    <property type="entry name" value="TetR_SbtR-like_C"/>
</dbReference>
<evidence type="ECO:0000256" key="1">
    <source>
        <dbReference type="ARBA" id="ARBA00023015"/>
    </source>
</evidence>
<evidence type="ECO:0000256" key="2">
    <source>
        <dbReference type="ARBA" id="ARBA00023125"/>
    </source>
</evidence>
<comment type="caution">
    <text evidence="7">The sequence shown here is derived from an EMBL/GenBank/DDBJ whole genome shotgun (WGS) entry which is preliminary data.</text>
</comment>
<dbReference type="PROSITE" id="PS50977">
    <property type="entry name" value="HTH_TETR_2"/>
    <property type="match status" value="1"/>
</dbReference>
<dbReference type="Pfam" id="PF00440">
    <property type="entry name" value="TetR_N"/>
    <property type="match status" value="1"/>
</dbReference>
<dbReference type="PRINTS" id="PR00455">
    <property type="entry name" value="HTHTETR"/>
</dbReference>
<dbReference type="InterPro" id="IPR001647">
    <property type="entry name" value="HTH_TetR"/>
</dbReference>
<keyword evidence="1" id="KW-0805">Transcription regulation</keyword>
<feature type="region of interest" description="Disordered" evidence="5">
    <location>
        <begin position="1"/>
        <end position="25"/>
    </location>
</feature>
<dbReference type="SUPFAM" id="SSF48498">
    <property type="entry name" value="Tetracyclin repressor-like, C-terminal domain"/>
    <property type="match status" value="1"/>
</dbReference>
<feature type="compositionally biased region" description="Basic and acidic residues" evidence="5">
    <location>
        <begin position="1"/>
        <end position="10"/>
    </location>
</feature>
<dbReference type="InterPro" id="IPR036271">
    <property type="entry name" value="Tet_transcr_reg_TetR-rel_C_sf"/>
</dbReference>
<proteinExistence type="predicted"/>
<dbReference type="InterPro" id="IPR009057">
    <property type="entry name" value="Homeodomain-like_sf"/>
</dbReference>
<feature type="domain" description="HTH tetR-type" evidence="6">
    <location>
        <begin position="34"/>
        <end position="93"/>
    </location>
</feature>
<accession>A0ABW4S026</accession>
<keyword evidence="2 4" id="KW-0238">DNA-binding</keyword>